<proteinExistence type="predicted"/>
<dbReference type="EMBL" id="BAAAWD010000013">
    <property type="protein sequence ID" value="GAA3016518.1"/>
    <property type="molecule type" value="Genomic_DNA"/>
</dbReference>
<dbReference type="Proteomes" id="UP001499930">
    <property type="component" value="Unassembled WGS sequence"/>
</dbReference>
<reference evidence="1 2" key="1">
    <citation type="journal article" date="2019" name="Int. J. Syst. Evol. Microbiol.">
        <title>The Global Catalogue of Microorganisms (GCM) 10K type strain sequencing project: providing services to taxonomists for standard genome sequencing and annotation.</title>
        <authorList>
            <consortium name="The Broad Institute Genomics Platform"/>
            <consortium name="The Broad Institute Genome Sequencing Center for Infectious Disease"/>
            <person name="Wu L."/>
            <person name="Ma J."/>
        </authorList>
    </citation>
    <scope>NUCLEOTIDE SEQUENCE [LARGE SCALE GENOMIC DNA]</scope>
    <source>
        <strain evidence="1 2">JCM 3106</strain>
    </source>
</reference>
<comment type="caution">
    <text evidence="1">The sequence shown here is derived from an EMBL/GenBank/DDBJ whole genome shotgun (WGS) entry which is preliminary data.</text>
</comment>
<evidence type="ECO:0000313" key="2">
    <source>
        <dbReference type="Proteomes" id="UP001499930"/>
    </source>
</evidence>
<accession>A0ABN3Y3S2</accession>
<gene>
    <name evidence="1" type="ORF">GCM10017559_45150</name>
</gene>
<evidence type="ECO:0000313" key="1">
    <source>
        <dbReference type="EMBL" id="GAA3016518.1"/>
    </source>
</evidence>
<name>A0ABN3Y3S2_9ACTN</name>
<keyword evidence="2" id="KW-1185">Reference proteome</keyword>
<protein>
    <recommendedName>
        <fullName evidence="3">Plasmid replication, integration and excision activator</fullName>
    </recommendedName>
</protein>
<evidence type="ECO:0008006" key="3">
    <source>
        <dbReference type="Google" id="ProtNLM"/>
    </source>
</evidence>
<organism evidence="1 2">
    <name type="scientific">Streptosporangium longisporum</name>
    <dbReference type="NCBI Taxonomy" id="46187"/>
    <lineage>
        <taxon>Bacteria</taxon>
        <taxon>Bacillati</taxon>
        <taxon>Actinomycetota</taxon>
        <taxon>Actinomycetes</taxon>
        <taxon>Streptosporangiales</taxon>
        <taxon>Streptosporangiaceae</taxon>
        <taxon>Streptosporangium</taxon>
    </lineage>
</organism>
<sequence length="143" mass="15241">MALQGGRIPVRFEDLFPYGCFASGEVTAVADFEASTPTRKVQQRDKETGLPMWAVSVLDADPAARAANKSMQFKIAAADMPVLPELPAELAAVGVPFVPLVLEGLTITPWLDGAKIALSYRATGIRPVPMPVKAPKGRDPITP</sequence>